<dbReference type="InterPro" id="IPR006043">
    <property type="entry name" value="NCS2"/>
</dbReference>
<evidence type="ECO:0000256" key="2">
    <source>
        <dbReference type="ARBA" id="ARBA00008821"/>
    </source>
</evidence>
<dbReference type="EMBL" id="JAIZAY010000002">
    <property type="protein sequence ID" value="KAJ8047245.1"/>
    <property type="molecule type" value="Genomic_DNA"/>
</dbReference>
<reference evidence="7" key="1">
    <citation type="submission" date="2021-10" db="EMBL/GenBank/DDBJ databases">
        <title>Tropical sea cucumber genome reveals ecological adaptation and Cuvierian tubules defense mechanism.</title>
        <authorList>
            <person name="Chen T."/>
        </authorList>
    </citation>
    <scope>NUCLEOTIDE SEQUENCE</scope>
    <source>
        <strain evidence="7">Nanhai2018</strain>
        <tissue evidence="7">Muscle</tissue>
    </source>
</reference>
<keyword evidence="5 6" id="KW-0472">Membrane</keyword>
<dbReference type="Pfam" id="PF00860">
    <property type="entry name" value="Xan_ur_permease"/>
    <property type="match status" value="1"/>
</dbReference>
<keyword evidence="4 6" id="KW-1133">Transmembrane helix</keyword>
<evidence type="ECO:0000313" key="8">
    <source>
        <dbReference type="Proteomes" id="UP001152320"/>
    </source>
</evidence>
<name>A0A9Q1CLR8_HOLLE</name>
<evidence type="ECO:0000256" key="4">
    <source>
        <dbReference type="ARBA" id="ARBA00022989"/>
    </source>
</evidence>
<dbReference type="AlphaFoldDB" id="A0A9Q1CLR8"/>
<comment type="similarity">
    <text evidence="2">Belongs to the nucleobase:cation symporter-2 (NCS2) (TC 2.A.40) family.</text>
</comment>
<gene>
    <name evidence="7" type="ORF">HOLleu_06200</name>
</gene>
<sequence>MFAAIVCGIIESVGDYYACAMISGVPPPPVHAINRGVGIEGLGCLAAGFWGSGAGYTSYSNNIAAVGLTKIASRVFIYFCALIFLLCGIFAKFSAFCAALPQPIIGAMMATTFGMVASIGFANLRNVNVSTSRNLFILGLSLFFGIGLPDYLTKNPDAINTGSTILDQVLTVVLGSSMLIGGFSACVLDNIIRGTPEEKGMHFQGGRWTRTDGEVETSVQPKCYDLPFGMDWIRKRRWTSLFPFSPPLVDSRKLLFAIVHRHIHEFNAILHELDGS</sequence>
<evidence type="ECO:0000256" key="3">
    <source>
        <dbReference type="ARBA" id="ARBA00022692"/>
    </source>
</evidence>
<evidence type="ECO:0000313" key="7">
    <source>
        <dbReference type="EMBL" id="KAJ8047245.1"/>
    </source>
</evidence>
<dbReference type="OrthoDB" id="1641903at2759"/>
<dbReference type="Proteomes" id="UP001152320">
    <property type="component" value="Chromosome 2"/>
</dbReference>
<dbReference type="GO" id="GO:0016020">
    <property type="term" value="C:membrane"/>
    <property type="evidence" value="ECO:0007669"/>
    <property type="project" value="UniProtKB-SubCell"/>
</dbReference>
<evidence type="ECO:0000256" key="5">
    <source>
        <dbReference type="ARBA" id="ARBA00023136"/>
    </source>
</evidence>
<comment type="subcellular location">
    <subcellularLocation>
        <location evidence="1">Membrane</location>
        <topology evidence="1">Multi-pass membrane protein</topology>
    </subcellularLocation>
</comment>
<dbReference type="PANTHER" id="PTHR11119">
    <property type="entry name" value="XANTHINE-URACIL / VITAMIN C PERMEASE FAMILY MEMBER"/>
    <property type="match status" value="1"/>
</dbReference>
<feature type="transmembrane region" description="Helical" evidence="6">
    <location>
        <begin position="102"/>
        <end position="122"/>
    </location>
</feature>
<protein>
    <submittedName>
        <fullName evidence="7">Solute carrier family 23 member 2</fullName>
    </submittedName>
</protein>
<feature type="transmembrane region" description="Helical" evidence="6">
    <location>
        <begin position="75"/>
        <end position="96"/>
    </location>
</feature>
<feature type="transmembrane region" description="Helical" evidence="6">
    <location>
        <begin position="172"/>
        <end position="192"/>
    </location>
</feature>
<feature type="transmembrane region" description="Helical" evidence="6">
    <location>
        <begin position="134"/>
        <end position="152"/>
    </location>
</feature>
<keyword evidence="8" id="KW-1185">Reference proteome</keyword>
<comment type="caution">
    <text evidence="7">The sequence shown here is derived from an EMBL/GenBank/DDBJ whole genome shotgun (WGS) entry which is preliminary data.</text>
</comment>
<accession>A0A9Q1CLR8</accession>
<keyword evidence="3 6" id="KW-0812">Transmembrane</keyword>
<dbReference type="GO" id="GO:0022857">
    <property type="term" value="F:transmembrane transporter activity"/>
    <property type="evidence" value="ECO:0007669"/>
    <property type="project" value="InterPro"/>
</dbReference>
<organism evidence="7 8">
    <name type="scientific">Holothuria leucospilota</name>
    <name type="common">Black long sea cucumber</name>
    <name type="synonym">Mertensiothuria leucospilota</name>
    <dbReference type="NCBI Taxonomy" id="206669"/>
    <lineage>
        <taxon>Eukaryota</taxon>
        <taxon>Metazoa</taxon>
        <taxon>Echinodermata</taxon>
        <taxon>Eleutherozoa</taxon>
        <taxon>Echinozoa</taxon>
        <taxon>Holothuroidea</taxon>
        <taxon>Aspidochirotacea</taxon>
        <taxon>Aspidochirotida</taxon>
        <taxon>Holothuriidae</taxon>
        <taxon>Holothuria</taxon>
    </lineage>
</organism>
<evidence type="ECO:0000256" key="1">
    <source>
        <dbReference type="ARBA" id="ARBA00004141"/>
    </source>
</evidence>
<proteinExistence type="inferred from homology"/>
<evidence type="ECO:0000256" key="6">
    <source>
        <dbReference type="SAM" id="Phobius"/>
    </source>
</evidence>